<feature type="domain" description="Replication-associated protein ORF2/G2P" evidence="1">
    <location>
        <begin position="82"/>
        <end position="229"/>
    </location>
</feature>
<dbReference type="Pfam" id="PF23343">
    <property type="entry name" value="REP_ORF2-G2P"/>
    <property type="match status" value="1"/>
</dbReference>
<dbReference type="InterPro" id="IPR056906">
    <property type="entry name" value="ORF2/G2P_dom"/>
</dbReference>
<organism evidence="2">
    <name type="scientific">Dulem virus 142</name>
    <dbReference type="NCBI Taxonomy" id="3145619"/>
    <lineage>
        <taxon>Viruses</taxon>
        <taxon>Monodnaviria</taxon>
        <taxon>Sangervirae</taxon>
        <taxon>Phixviricota</taxon>
        <taxon>Malgrandaviricetes</taxon>
        <taxon>Petitvirales</taxon>
        <taxon>Microviridae</taxon>
        <taxon>Microvirus</taxon>
    </lineage>
</organism>
<sequence length="353" mass="41494">MPCYHPLFGIPDFKPGTTEFYKTESGKPRYRIFKATLVTPEMLQDPYLIQVPCGHCIGCRLEYSRQWANRMMLELQYHEDSWFVTLTYDDYHVPIAWYTDDSTGETCPAMTLNKRDWQLFMKRLRKMFPDQRIRFYIAGEYGDHTFRPHYHAILFGLKLPDGDLTLLQQNADGFQYFSSKSIDFCWKSQYNGLIKCERSITPLTNSGKVVLARVSWETCAYVARYVTKKLSGPESKLYSDCNILPPFALMSRKPGIGRQWFDDHPDCYDYEYINISTPTGGRKFRPPRYYDKLFEQEEPELSKELKNSRKQAALVATLQKMEKTDKSYFDMLVDSERAQINRIKGLERRLEDA</sequence>
<reference evidence="2" key="1">
    <citation type="submission" date="2024-03" db="EMBL/GenBank/DDBJ databases">
        <title>Diverse circular DNA viruses in blood, oral, and fecal samples of captive lemurs.</title>
        <authorList>
            <person name="Paietta E.N."/>
            <person name="Kraberger S."/>
            <person name="Lund M.C."/>
            <person name="Custer J.M."/>
            <person name="Vargas K.M."/>
            <person name="Ehmke E.E."/>
            <person name="Yoder A.D."/>
            <person name="Varsani A."/>
        </authorList>
    </citation>
    <scope>NUCLEOTIDE SEQUENCE</scope>
    <source>
        <strain evidence="2">Duke_24FS_93</strain>
        <strain evidence="3">Duke_26_75</strain>
    </source>
</reference>
<name>A0AAU8B2C2_9VIRU</name>
<dbReference type="EMBL" id="PP511566">
    <property type="protein sequence ID" value="XCD05490.1"/>
    <property type="molecule type" value="Genomic_DNA"/>
</dbReference>
<evidence type="ECO:0000313" key="2">
    <source>
        <dbReference type="EMBL" id="XCD05490.1"/>
    </source>
</evidence>
<proteinExistence type="predicted"/>
<accession>A0AAU8B2C2</accession>
<dbReference type="EMBL" id="PP511746">
    <property type="protein sequence ID" value="XCD07064.1"/>
    <property type="molecule type" value="Genomic_DNA"/>
</dbReference>
<evidence type="ECO:0000313" key="3">
    <source>
        <dbReference type="EMBL" id="XCD07064.1"/>
    </source>
</evidence>
<evidence type="ECO:0000259" key="1">
    <source>
        <dbReference type="Pfam" id="PF23343"/>
    </source>
</evidence>
<protein>
    <submittedName>
        <fullName evidence="2">Replication initiator protein</fullName>
    </submittedName>
</protein>